<organism evidence="9 10">
    <name type="scientific">Hyphococcus luteus</name>
    <dbReference type="NCBI Taxonomy" id="2058213"/>
    <lineage>
        <taxon>Bacteria</taxon>
        <taxon>Pseudomonadati</taxon>
        <taxon>Pseudomonadota</taxon>
        <taxon>Alphaproteobacteria</taxon>
        <taxon>Parvularculales</taxon>
        <taxon>Parvularculaceae</taxon>
        <taxon>Hyphococcus</taxon>
    </lineage>
</organism>
<comment type="caution">
    <text evidence="9">The sequence shown here is derived from an EMBL/GenBank/DDBJ whole genome shotgun (WGS) entry which is preliminary data.</text>
</comment>
<keyword evidence="2" id="KW-0349">Heme</keyword>
<protein>
    <submittedName>
        <fullName evidence="9">Cytochrome C</fullName>
    </submittedName>
</protein>
<dbReference type="InterPro" id="IPR051829">
    <property type="entry name" value="Multiheme_Cytochr_ET"/>
</dbReference>
<evidence type="ECO:0000256" key="2">
    <source>
        <dbReference type="ARBA" id="ARBA00022617"/>
    </source>
</evidence>
<dbReference type="InterPro" id="IPR020942">
    <property type="entry name" value="Cyt_c_III_dom"/>
</dbReference>
<keyword evidence="10" id="KW-1185">Reference proteome</keyword>
<dbReference type="RefSeq" id="WP_104831764.1">
    <property type="nucleotide sequence ID" value="NZ_PJCH01000015.1"/>
</dbReference>
<dbReference type="PANTHER" id="PTHR35038">
    <property type="entry name" value="DISSIMILATORY SULFITE REDUCTASE SIRA"/>
    <property type="match status" value="1"/>
</dbReference>
<evidence type="ECO:0000256" key="3">
    <source>
        <dbReference type="ARBA" id="ARBA00022723"/>
    </source>
</evidence>
<keyword evidence="5" id="KW-0249">Electron transport</keyword>
<evidence type="ECO:0000313" key="9">
    <source>
        <dbReference type="EMBL" id="PQA86551.1"/>
    </source>
</evidence>
<evidence type="ECO:0000256" key="1">
    <source>
        <dbReference type="ARBA" id="ARBA00022448"/>
    </source>
</evidence>
<keyword evidence="3" id="KW-0479">Metal-binding</keyword>
<evidence type="ECO:0000259" key="8">
    <source>
        <dbReference type="Pfam" id="PF02085"/>
    </source>
</evidence>
<evidence type="ECO:0000256" key="7">
    <source>
        <dbReference type="SAM" id="SignalP"/>
    </source>
</evidence>
<dbReference type="OrthoDB" id="7387371at2"/>
<dbReference type="GO" id="GO:0046872">
    <property type="term" value="F:metal ion binding"/>
    <property type="evidence" value="ECO:0007669"/>
    <property type="project" value="UniProtKB-KW"/>
</dbReference>
<dbReference type="GO" id="GO:0020037">
    <property type="term" value="F:heme binding"/>
    <property type="evidence" value="ECO:0007669"/>
    <property type="project" value="InterPro"/>
</dbReference>
<name>A0A2S7K265_9PROT</name>
<accession>A0A2S7K265</accession>
<sequence length="525" mass="57143">MSSRFIYISAVALAVVVGALFAAPPASAQSVIEKLVSPGPVSAAHKGQEKTCNACHASFDKGAQSGLCLDCHEDVAGDVSKHSGFHGKSPDVDGKPCKACHTEHKGAAFQIVSFDRRAFDHGLTDYVLKGAHRDVECGECHAGKKKFRDAAHDCATCHKADEPHKGRLGDDCQSCHRETDWKEISYDHSKTDFPLVGEHRGAKCRACHVEEVYDGLPSLCIDCHKEDDVHKGAFGTDCETCHQPAGWGAIAFDHGRRTGFSLTGKHAPLACKTCHTQTLFEPKLKQGCVSCHRSDDVHEGRNGPDCASCHRTSSWTASRFNHDRDTTFALMGAHRRVDCKSCHLKPVTVALPGKECVDCHQSDDPHKGAQGEDCASCHNVTSWVENTQFDHDLSRFPLLGRHKDVKCAACHKSKVFSDAPMACRSCHADEDKHGGALGADCGLCHSPAKWSHWLFDHERQTTFALTGSHKGLICSTCHKPNGWSAGDQSSECVACHRVDDKHRGQYGGDCGRCHTTQSFDSVKMN</sequence>
<feature type="domain" description="Class III cytochrome C" evidence="8">
    <location>
        <begin position="37"/>
        <end position="106"/>
    </location>
</feature>
<dbReference type="EMBL" id="PJCH01000015">
    <property type="protein sequence ID" value="PQA86551.1"/>
    <property type="molecule type" value="Genomic_DNA"/>
</dbReference>
<proteinExistence type="predicted"/>
<dbReference type="AlphaFoldDB" id="A0A2S7K265"/>
<feature type="chain" id="PRO_5015676787" evidence="7">
    <location>
        <begin position="29"/>
        <end position="525"/>
    </location>
</feature>
<dbReference type="GO" id="GO:0009055">
    <property type="term" value="F:electron transfer activity"/>
    <property type="evidence" value="ECO:0007669"/>
    <property type="project" value="InterPro"/>
</dbReference>
<evidence type="ECO:0000256" key="4">
    <source>
        <dbReference type="ARBA" id="ARBA00022729"/>
    </source>
</evidence>
<dbReference type="Gene3D" id="3.90.10.10">
    <property type="entry name" value="Cytochrome C3"/>
    <property type="match status" value="6"/>
</dbReference>
<gene>
    <name evidence="9" type="ORF">CW354_19715</name>
</gene>
<dbReference type="Proteomes" id="UP000239504">
    <property type="component" value="Unassembled WGS sequence"/>
</dbReference>
<dbReference type="InterPro" id="IPR036280">
    <property type="entry name" value="Multihaem_cyt_sf"/>
</dbReference>
<feature type="signal peptide" evidence="7">
    <location>
        <begin position="1"/>
        <end position="28"/>
    </location>
</feature>
<evidence type="ECO:0000313" key="10">
    <source>
        <dbReference type="Proteomes" id="UP000239504"/>
    </source>
</evidence>
<evidence type="ECO:0000256" key="5">
    <source>
        <dbReference type="ARBA" id="ARBA00022982"/>
    </source>
</evidence>
<keyword evidence="4 7" id="KW-0732">Signal</keyword>
<keyword evidence="6" id="KW-0408">Iron</keyword>
<evidence type="ECO:0000256" key="6">
    <source>
        <dbReference type="ARBA" id="ARBA00023004"/>
    </source>
</evidence>
<reference evidence="9 10" key="1">
    <citation type="submission" date="2017-12" db="EMBL/GenBank/DDBJ databases">
        <authorList>
            <person name="Hurst M.R.H."/>
        </authorList>
    </citation>
    <scope>NUCLEOTIDE SEQUENCE [LARGE SCALE GENOMIC DNA]</scope>
    <source>
        <strain evidence="9 10">SY-3-19</strain>
    </source>
</reference>
<dbReference type="Pfam" id="PF02085">
    <property type="entry name" value="Cytochrom_CIII"/>
    <property type="match status" value="1"/>
</dbReference>
<dbReference type="SUPFAM" id="SSF48695">
    <property type="entry name" value="Multiheme cytochromes"/>
    <property type="match status" value="2"/>
</dbReference>
<keyword evidence="1" id="KW-0813">Transport</keyword>